<comment type="subunit">
    <text evidence="13">F-type ATPases have 2 components, F(1) - the catalytic core - and F(0) - the membrane proton channel. F(1) has five subunits: alpha(3), beta(3), gamma(1), delta(1), epsilon(1). F(0) has three main subunits: a(1), b(2) and c(10-14). The alpha and beta chains form an alternating ring which encloses part of the gamma chain. F(1) is attached to F(0) by a central stalk formed by the gamma and epsilon chains, while a peripheral stalk is formed by the delta and b chains.</text>
</comment>
<dbReference type="PANTHER" id="PTHR33445">
    <property type="entry name" value="ATP SYNTHASE SUBUNIT B', CHLOROPLASTIC"/>
    <property type="match status" value="1"/>
</dbReference>
<keyword evidence="6 13" id="KW-0375">Hydrogen ion transport</keyword>
<dbReference type="Pfam" id="PF00430">
    <property type="entry name" value="ATP-synt_B"/>
    <property type="match status" value="1"/>
</dbReference>
<dbReference type="GO" id="GO:0046961">
    <property type="term" value="F:proton-transporting ATPase activity, rotational mechanism"/>
    <property type="evidence" value="ECO:0007669"/>
    <property type="project" value="TreeGrafter"/>
</dbReference>
<comment type="caution">
    <text evidence="16">The sequence shown here is derived from an EMBL/GenBank/DDBJ whole genome shotgun (WGS) entry which is preliminary data.</text>
</comment>
<dbReference type="GO" id="GO:0045259">
    <property type="term" value="C:proton-transporting ATP synthase complex"/>
    <property type="evidence" value="ECO:0007669"/>
    <property type="project" value="UniProtKB-KW"/>
</dbReference>
<evidence type="ECO:0000256" key="10">
    <source>
        <dbReference type="ARBA" id="ARBA00023310"/>
    </source>
</evidence>
<evidence type="ECO:0000256" key="6">
    <source>
        <dbReference type="ARBA" id="ARBA00022781"/>
    </source>
</evidence>
<keyword evidence="2 13" id="KW-0813">Transport</keyword>
<evidence type="ECO:0000256" key="8">
    <source>
        <dbReference type="ARBA" id="ARBA00023065"/>
    </source>
</evidence>
<evidence type="ECO:0000313" key="16">
    <source>
        <dbReference type="EMBL" id="KRM93628.1"/>
    </source>
</evidence>
<evidence type="ECO:0000256" key="5">
    <source>
        <dbReference type="ARBA" id="ARBA00022692"/>
    </source>
</evidence>
<name>A0A0R2D0V9_9LACO</name>
<dbReference type="AlphaFoldDB" id="A0A0R2D0V9"/>
<evidence type="ECO:0000256" key="3">
    <source>
        <dbReference type="ARBA" id="ARBA00022475"/>
    </source>
</evidence>
<keyword evidence="8 13" id="KW-0406">Ion transport</keyword>
<dbReference type="GO" id="GO:0005886">
    <property type="term" value="C:plasma membrane"/>
    <property type="evidence" value="ECO:0007669"/>
    <property type="project" value="UniProtKB-SubCell"/>
</dbReference>
<sequence length="172" mass="19191">MFTFSVVGAQLYYGDMLYIMVSFLILMWLIKVLAWKPITKMMKDRSDKIANDIDSAEKSKADASKLASQRQAELANTRQEATGIINDAKQTGQKQHDQIIEDAHNDAANMKVAAEKDIEQQRQEALANSKKDVASLSIEIASKIITKELNADDQKALIDSYIEGLGKPNESR</sequence>
<keyword evidence="10 13" id="KW-0066">ATP synthesis</keyword>
<dbReference type="HAMAP" id="MF_01398">
    <property type="entry name" value="ATP_synth_b_bprime"/>
    <property type="match status" value="1"/>
</dbReference>
<dbReference type="PATRIC" id="fig|1423802.4.peg.356"/>
<keyword evidence="5 13" id="KW-0812">Transmembrane</keyword>
<feature type="region of interest" description="Disordered" evidence="15">
    <location>
        <begin position="65"/>
        <end position="97"/>
    </location>
</feature>
<dbReference type="CDD" id="cd06503">
    <property type="entry name" value="ATP-synt_Fo_b"/>
    <property type="match status" value="1"/>
</dbReference>
<keyword evidence="9 13" id="KW-0472">Membrane</keyword>
<organism evidence="16 17">
    <name type="scientific">Lentilactobacillus senioris DSM 24302 = JCM 17472</name>
    <dbReference type="NCBI Taxonomy" id="1423802"/>
    <lineage>
        <taxon>Bacteria</taxon>
        <taxon>Bacillati</taxon>
        <taxon>Bacillota</taxon>
        <taxon>Bacilli</taxon>
        <taxon>Lactobacillales</taxon>
        <taxon>Lactobacillaceae</taxon>
        <taxon>Lentilactobacillus</taxon>
    </lineage>
</organism>
<evidence type="ECO:0000256" key="1">
    <source>
        <dbReference type="ARBA" id="ARBA00005513"/>
    </source>
</evidence>
<dbReference type="RefSeq" id="WP_056978187.1">
    <property type="nucleotide sequence ID" value="NZ_AYZR01000008.1"/>
</dbReference>
<dbReference type="GO" id="GO:0046933">
    <property type="term" value="F:proton-transporting ATP synthase activity, rotational mechanism"/>
    <property type="evidence" value="ECO:0007669"/>
    <property type="project" value="UniProtKB-UniRule"/>
</dbReference>
<feature type="compositionally biased region" description="Polar residues" evidence="15">
    <location>
        <begin position="66"/>
        <end position="80"/>
    </location>
</feature>
<protein>
    <recommendedName>
        <fullName evidence="13">ATP synthase subunit b</fullName>
    </recommendedName>
    <alternativeName>
        <fullName evidence="13">ATP synthase F(0) sector subunit b</fullName>
    </alternativeName>
    <alternativeName>
        <fullName evidence="13">ATPase subunit I</fullName>
    </alternativeName>
    <alternativeName>
        <fullName evidence="13">F-type ATPase subunit b</fullName>
        <shortName evidence="13">F-ATPase subunit b</shortName>
    </alternativeName>
</protein>
<keyword evidence="3 13" id="KW-1003">Cell membrane</keyword>
<keyword evidence="4 13" id="KW-0138">CF(0)</keyword>
<dbReference type="InterPro" id="IPR050059">
    <property type="entry name" value="ATP_synthase_B_chain"/>
</dbReference>
<dbReference type="InterPro" id="IPR005864">
    <property type="entry name" value="ATP_synth_F0_bsu_bac"/>
</dbReference>
<dbReference type="Proteomes" id="UP000051256">
    <property type="component" value="Unassembled WGS sequence"/>
</dbReference>
<dbReference type="STRING" id="1423802.FC56_GL000345"/>
<comment type="function">
    <text evidence="11 13">F(1)F(0) ATP synthase produces ATP from ADP in the presence of a proton or sodium gradient. F-type ATPases consist of two structural domains, F(1) containing the extramembraneous catalytic core and F(0) containing the membrane proton channel, linked together by a central stalk and a peripheral stalk. During catalysis, ATP synthesis in the catalytic domain of F(1) is coupled via a rotary mechanism of the central stalk subunits to proton translocation.</text>
</comment>
<comment type="similarity">
    <text evidence="1 13 14">Belongs to the ATPase B chain family.</text>
</comment>
<keyword evidence="17" id="KW-1185">Reference proteome</keyword>
<gene>
    <name evidence="13" type="primary">atpF</name>
    <name evidence="16" type="ORF">FC56_GL000345</name>
</gene>
<keyword evidence="7 13" id="KW-1133">Transmembrane helix</keyword>
<evidence type="ECO:0000313" key="17">
    <source>
        <dbReference type="Proteomes" id="UP000051256"/>
    </source>
</evidence>
<feature type="transmembrane region" description="Helical" evidence="13">
    <location>
        <begin position="16"/>
        <end position="35"/>
    </location>
</feature>
<reference evidence="16 17" key="1">
    <citation type="journal article" date="2015" name="Genome Announc.">
        <title>Expanding the biotechnology potential of lactobacilli through comparative genomics of 213 strains and associated genera.</title>
        <authorList>
            <person name="Sun Z."/>
            <person name="Harris H.M."/>
            <person name="McCann A."/>
            <person name="Guo C."/>
            <person name="Argimon S."/>
            <person name="Zhang W."/>
            <person name="Yang X."/>
            <person name="Jeffery I.B."/>
            <person name="Cooney J.C."/>
            <person name="Kagawa T.F."/>
            <person name="Liu W."/>
            <person name="Song Y."/>
            <person name="Salvetti E."/>
            <person name="Wrobel A."/>
            <person name="Rasinkangas P."/>
            <person name="Parkhill J."/>
            <person name="Rea M.C."/>
            <person name="O'Sullivan O."/>
            <person name="Ritari J."/>
            <person name="Douillard F.P."/>
            <person name="Paul Ross R."/>
            <person name="Yang R."/>
            <person name="Briner A.E."/>
            <person name="Felis G.E."/>
            <person name="de Vos W.M."/>
            <person name="Barrangou R."/>
            <person name="Klaenhammer T.R."/>
            <person name="Caufield P.W."/>
            <person name="Cui Y."/>
            <person name="Zhang H."/>
            <person name="O'Toole P.W."/>
        </authorList>
    </citation>
    <scope>NUCLEOTIDE SEQUENCE [LARGE SCALE GENOMIC DNA]</scope>
    <source>
        <strain evidence="16 17">DSM 24302</strain>
    </source>
</reference>
<evidence type="ECO:0000256" key="2">
    <source>
        <dbReference type="ARBA" id="ARBA00022448"/>
    </source>
</evidence>
<evidence type="ECO:0000256" key="13">
    <source>
        <dbReference type="HAMAP-Rule" id="MF_01398"/>
    </source>
</evidence>
<dbReference type="Gene3D" id="6.10.250.1580">
    <property type="match status" value="1"/>
</dbReference>
<comment type="function">
    <text evidence="13">Component of the F(0) channel, it forms part of the peripheral stalk, linking F(1) to F(0).</text>
</comment>
<dbReference type="InterPro" id="IPR002146">
    <property type="entry name" value="ATP_synth_b/b'su_bac/chlpt"/>
</dbReference>
<evidence type="ECO:0000256" key="7">
    <source>
        <dbReference type="ARBA" id="ARBA00022989"/>
    </source>
</evidence>
<evidence type="ECO:0000256" key="14">
    <source>
        <dbReference type="RuleBase" id="RU003848"/>
    </source>
</evidence>
<dbReference type="PANTHER" id="PTHR33445:SF1">
    <property type="entry name" value="ATP SYNTHASE SUBUNIT B"/>
    <property type="match status" value="1"/>
</dbReference>
<comment type="subcellular location">
    <subcellularLocation>
        <location evidence="13">Cell membrane</location>
        <topology evidence="13">Single-pass membrane protein</topology>
    </subcellularLocation>
    <subcellularLocation>
        <location evidence="12">Endomembrane system</location>
        <topology evidence="12">Single-pass membrane protein</topology>
    </subcellularLocation>
</comment>
<dbReference type="GO" id="GO:0012505">
    <property type="term" value="C:endomembrane system"/>
    <property type="evidence" value="ECO:0007669"/>
    <property type="project" value="UniProtKB-SubCell"/>
</dbReference>
<dbReference type="NCBIfam" id="TIGR01144">
    <property type="entry name" value="ATP_synt_b"/>
    <property type="match status" value="1"/>
</dbReference>
<evidence type="ECO:0000256" key="4">
    <source>
        <dbReference type="ARBA" id="ARBA00022547"/>
    </source>
</evidence>
<evidence type="ECO:0000256" key="11">
    <source>
        <dbReference type="ARBA" id="ARBA00025198"/>
    </source>
</evidence>
<proteinExistence type="inferred from homology"/>
<evidence type="ECO:0000256" key="9">
    <source>
        <dbReference type="ARBA" id="ARBA00023136"/>
    </source>
</evidence>
<evidence type="ECO:0000256" key="12">
    <source>
        <dbReference type="ARBA" id="ARBA00037847"/>
    </source>
</evidence>
<accession>A0A0R2D0V9</accession>
<dbReference type="InterPro" id="IPR028987">
    <property type="entry name" value="ATP_synth_B-like_membr_sf"/>
</dbReference>
<dbReference type="SUPFAM" id="SSF81573">
    <property type="entry name" value="F1F0 ATP synthase subunit B, membrane domain"/>
    <property type="match status" value="1"/>
</dbReference>
<dbReference type="EMBL" id="AYZR01000008">
    <property type="protein sequence ID" value="KRM93628.1"/>
    <property type="molecule type" value="Genomic_DNA"/>
</dbReference>
<evidence type="ECO:0000256" key="15">
    <source>
        <dbReference type="SAM" id="MobiDB-lite"/>
    </source>
</evidence>